<name>A0ABV7TI39_9RHOB</name>
<dbReference type="EMBL" id="JBHRXI010000016">
    <property type="protein sequence ID" value="MFC3615282.1"/>
    <property type="molecule type" value="Genomic_DNA"/>
</dbReference>
<dbReference type="NCBIfam" id="TIGR01630">
    <property type="entry name" value="psiM2_ORF9"/>
    <property type="match status" value="1"/>
</dbReference>
<dbReference type="Pfam" id="PF17289">
    <property type="entry name" value="Terminase_6C"/>
    <property type="match status" value="1"/>
</dbReference>
<dbReference type="RefSeq" id="WP_386736536.1">
    <property type="nucleotide sequence ID" value="NZ_JBHRXI010000016.1"/>
</dbReference>
<evidence type="ECO:0000259" key="2">
    <source>
        <dbReference type="Pfam" id="PF17289"/>
    </source>
</evidence>
<feature type="domain" description="Terminase large subunit gp17-like C-terminal" evidence="2">
    <location>
        <begin position="126"/>
        <end position="266"/>
    </location>
</feature>
<evidence type="ECO:0000313" key="3">
    <source>
        <dbReference type="EMBL" id="MFC3615282.1"/>
    </source>
</evidence>
<evidence type="ECO:0000313" key="4">
    <source>
        <dbReference type="Proteomes" id="UP001595629"/>
    </source>
</evidence>
<keyword evidence="4" id="KW-1185">Reference proteome</keyword>
<accession>A0ABV7TI39</accession>
<dbReference type="InterPro" id="IPR035421">
    <property type="entry name" value="Terminase_6C"/>
</dbReference>
<dbReference type="Gene3D" id="3.30.420.240">
    <property type="match status" value="1"/>
</dbReference>
<keyword evidence="1" id="KW-1188">Viral release from host cell</keyword>
<comment type="caution">
    <text evidence="3">The sequence shown here is derived from an EMBL/GenBank/DDBJ whole genome shotgun (WGS) entry which is preliminary data.</text>
</comment>
<gene>
    <name evidence="3" type="primary">terL</name>
    <name evidence="3" type="ORF">ACFORG_16080</name>
</gene>
<reference evidence="4" key="1">
    <citation type="journal article" date="2019" name="Int. J. Syst. Evol. Microbiol.">
        <title>The Global Catalogue of Microorganisms (GCM) 10K type strain sequencing project: providing services to taxonomists for standard genome sequencing and annotation.</title>
        <authorList>
            <consortium name="The Broad Institute Genomics Platform"/>
            <consortium name="The Broad Institute Genome Sequencing Center for Infectious Disease"/>
            <person name="Wu L."/>
            <person name="Ma J."/>
        </authorList>
    </citation>
    <scope>NUCLEOTIDE SEQUENCE [LARGE SCALE GENOMIC DNA]</scope>
    <source>
        <strain evidence="4">KCTC 42911</strain>
    </source>
</reference>
<organism evidence="3 4">
    <name type="scientific">Lutimaribacter marinistellae</name>
    <dbReference type="NCBI Taxonomy" id="1820329"/>
    <lineage>
        <taxon>Bacteria</taxon>
        <taxon>Pseudomonadati</taxon>
        <taxon>Pseudomonadota</taxon>
        <taxon>Alphaproteobacteria</taxon>
        <taxon>Rhodobacterales</taxon>
        <taxon>Roseobacteraceae</taxon>
        <taxon>Lutimaribacter</taxon>
    </lineage>
</organism>
<sequence>MSRLNDPVTGPIILIQQRVHDDDLAGMLLRQGGWTHLDLPAIAEEPVQIDLGRRGSVSCKPGDLLYPDRLPRDLLEQQQAELGSYVFAAQYQQRPAPLEGGIVKWAWFRTYDQAPLRNRGDRIVQSWDTASRAEEAHDYSVCTTWLLRGPNAWLLEVHRARLEFPELRRRIEDQARLHGAITVLIEQAGSGLQLIQDLKRRSRLNIVGIIPKGDKPTRLLGVSPMIEGGRVAIPEDAPWLAEFRREVTLFPNGKHDDQVDSLSQFLTWMNRPWRGAMSGMMA</sequence>
<dbReference type="Proteomes" id="UP001595629">
    <property type="component" value="Unassembled WGS sequence"/>
</dbReference>
<protein>
    <submittedName>
        <fullName evidence="3">Phage terminase large subunit</fullName>
    </submittedName>
</protein>
<dbReference type="InterPro" id="IPR006517">
    <property type="entry name" value="Phage_terminase_lsu-like_C"/>
</dbReference>
<evidence type="ECO:0000256" key="1">
    <source>
        <dbReference type="ARBA" id="ARBA00022612"/>
    </source>
</evidence>
<proteinExistence type="predicted"/>